<dbReference type="STRING" id="150374.A0A0M9VSL4"/>
<protein>
    <submittedName>
        <fullName evidence="1">Uncharacterized protein</fullName>
    </submittedName>
</protein>
<keyword evidence="2" id="KW-1185">Reference proteome</keyword>
<evidence type="ECO:0000313" key="2">
    <source>
        <dbReference type="Proteomes" id="UP000053831"/>
    </source>
</evidence>
<sequence>MDVDDDDDDDVLIALVLAASQRMGQTPFPGAAASATQVDIAFAATLFGLVQGRPPSTRAPLGNYLARVPERPSVPTGGPELICTERPAARHGLGCGNMVARDCQCVLPHHGPKPVCNACAAEGNARFARAGAWRLDDVLRCRAYLCNDCAEDVSSQPAALDRLRMAGVRDVRGRPYMDPNISGPQSMANGVIHFRGPALPVTGCSCALKLLAQRMCLGHKVRIVQEMAKRADLIRDWRIREFGRPVCPACILHKPATQANLSADAAGQLDAVGPRAWACLLCCEWVVNQDVRPKVVDGYRNWFPQPPQDWVNS</sequence>
<reference evidence="1 2" key="1">
    <citation type="submission" date="2015-07" db="EMBL/GenBank/DDBJ databases">
        <title>The genome of the fungus Escovopsis weberi, a specialized disease agent of ant agriculture.</title>
        <authorList>
            <person name="de Man T.J."/>
            <person name="Stajich J.E."/>
            <person name="Kubicek C.P."/>
            <person name="Chenthamara K."/>
            <person name="Atanasova L."/>
            <person name="Druzhinina I.S."/>
            <person name="Birnbaum S."/>
            <person name="Barribeau S.M."/>
            <person name="Teiling C."/>
            <person name="Suen G."/>
            <person name="Currie C."/>
            <person name="Gerardo N.M."/>
        </authorList>
    </citation>
    <scope>NUCLEOTIDE SEQUENCE [LARGE SCALE GENOMIC DNA]</scope>
</reference>
<name>A0A0M9VSL4_ESCWE</name>
<comment type="caution">
    <text evidence="1">The sequence shown here is derived from an EMBL/GenBank/DDBJ whole genome shotgun (WGS) entry which is preliminary data.</text>
</comment>
<dbReference type="OrthoDB" id="5232836at2759"/>
<dbReference type="EMBL" id="LGSR01000022">
    <property type="protein sequence ID" value="KOS17839.1"/>
    <property type="molecule type" value="Genomic_DNA"/>
</dbReference>
<accession>A0A0M9VSL4</accession>
<evidence type="ECO:0000313" key="1">
    <source>
        <dbReference type="EMBL" id="KOS17839.1"/>
    </source>
</evidence>
<proteinExistence type="predicted"/>
<organism evidence="1 2">
    <name type="scientific">Escovopsis weberi</name>
    <dbReference type="NCBI Taxonomy" id="150374"/>
    <lineage>
        <taxon>Eukaryota</taxon>
        <taxon>Fungi</taxon>
        <taxon>Dikarya</taxon>
        <taxon>Ascomycota</taxon>
        <taxon>Pezizomycotina</taxon>
        <taxon>Sordariomycetes</taxon>
        <taxon>Hypocreomycetidae</taxon>
        <taxon>Hypocreales</taxon>
        <taxon>Hypocreaceae</taxon>
        <taxon>Escovopsis</taxon>
    </lineage>
</organism>
<dbReference type="AlphaFoldDB" id="A0A0M9VSL4"/>
<gene>
    <name evidence="1" type="ORF">ESCO_003196</name>
</gene>
<dbReference type="Proteomes" id="UP000053831">
    <property type="component" value="Unassembled WGS sequence"/>
</dbReference>